<comment type="subcellular location">
    <subcellularLocation>
        <location evidence="1">Secreted</location>
    </subcellularLocation>
</comment>
<dbReference type="GO" id="GO:0005576">
    <property type="term" value="C:extracellular region"/>
    <property type="evidence" value="ECO:0007669"/>
    <property type="project" value="UniProtKB-SubCell"/>
</dbReference>
<feature type="binding site" evidence="5">
    <location>
        <position position="47"/>
    </location>
    <ligand>
        <name>Ca(2+)</name>
        <dbReference type="ChEBI" id="CHEBI:29108"/>
    </ligand>
</feature>
<feature type="binding site" evidence="5">
    <location>
        <position position="51"/>
    </location>
    <ligand>
        <name>Ca(2+)</name>
        <dbReference type="ChEBI" id="CHEBI:29108"/>
    </ligand>
</feature>
<evidence type="ECO:0000256" key="2">
    <source>
        <dbReference type="ARBA" id="ARBA00022525"/>
    </source>
</evidence>
<proteinExistence type="inferred from homology"/>
<evidence type="ECO:0000256" key="7">
    <source>
        <dbReference type="RuleBase" id="RU003654"/>
    </source>
</evidence>
<dbReference type="OrthoDB" id="5841574at2759"/>
<dbReference type="SUPFAM" id="SSF48619">
    <property type="entry name" value="Phospholipase A2, PLA2"/>
    <property type="match status" value="1"/>
</dbReference>
<dbReference type="AlphaFoldDB" id="A0A7K9UI15"/>
<evidence type="ECO:0000313" key="10">
    <source>
        <dbReference type="EMBL" id="NXI60444.1"/>
    </source>
</evidence>
<dbReference type="PROSITE" id="PS00118">
    <property type="entry name" value="PA2_HIS"/>
    <property type="match status" value="1"/>
</dbReference>
<feature type="disulfide bond" evidence="6">
    <location>
        <begin position="97"/>
        <end position="108"/>
    </location>
</feature>
<dbReference type="Proteomes" id="UP000579406">
    <property type="component" value="Unassembled WGS sequence"/>
</dbReference>
<evidence type="ECO:0000256" key="3">
    <source>
        <dbReference type="ARBA" id="ARBA00023157"/>
    </source>
</evidence>
<evidence type="ECO:0000256" key="6">
    <source>
        <dbReference type="PIRSR" id="PIRSR601211-3"/>
    </source>
</evidence>
<feature type="disulfide bond" evidence="6">
    <location>
        <begin position="70"/>
        <end position="110"/>
    </location>
</feature>
<dbReference type="GO" id="GO:0050482">
    <property type="term" value="P:arachidonate secretion"/>
    <property type="evidence" value="ECO:0007669"/>
    <property type="project" value="InterPro"/>
</dbReference>
<feature type="non-terminal residue" evidence="10">
    <location>
        <position position="1"/>
    </location>
</feature>
<dbReference type="Pfam" id="PF00068">
    <property type="entry name" value="Phospholip_A2_1"/>
    <property type="match status" value="1"/>
</dbReference>
<feature type="active site" evidence="4">
    <location>
        <position position="111"/>
    </location>
</feature>
<evidence type="ECO:0000256" key="1">
    <source>
        <dbReference type="ARBA" id="ARBA00004613"/>
    </source>
</evidence>
<organism evidence="10 11">
    <name type="scientific">Chloroceryle aenea</name>
    <name type="common">American pygmy kingfisher</name>
    <dbReference type="NCBI Taxonomy" id="176938"/>
    <lineage>
        <taxon>Eukaryota</taxon>
        <taxon>Metazoa</taxon>
        <taxon>Chordata</taxon>
        <taxon>Craniata</taxon>
        <taxon>Vertebrata</taxon>
        <taxon>Euteleostomi</taxon>
        <taxon>Archelosauria</taxon>
        <taxon>Archosauria</taxon>
        <taxon>Dinosauria</taxon>
        <taxon>Saurischia</taxon>
        <taxon>Theropoda</taxon>
        <taxon>Coelurosauria</taxon>
        <taxon>Aves</taxon>
        <taxon>Neognathae</taxon>
        <taxon>Neoaves</taxon>
        <taxon>Telluraves</taxon>
        <taxon>Coraciimorphae</taxon>
        <taxon>Coraciiformes</taxon>
        <taxon>Cerylidae</taxon>
        <taxon>Chloroceryle</taxon>
    </lineage>
</organism>
<name>A0A7K9UI15_9AVES</name>
<gene>
    <name evidence="10" type="primary">Pla2g2a_0</name>
    <name evidence="10" type="ORF">CHLAEN_R11084</name>
</gene>
<feature type="non-terminal residue" evidence="10">
    <location>
        <position position="138"/>
    </location>
</feature>
<evidence type="ECO:0000256" key="5">
    <source>
        <dbReference type="PIRSR" id="PIRSR601211-2"/>
    </source>
</evidence>
<dbReference type="InterPro" id="IPR033113">
    <property type="entry name" value="PLA2_histidine"/>
</dbReference>
<keyword evidence="8" id="KW-0732">Signal</keyword>
<protein>
    <submittedName>
        <fullName evidence="10">PA2GA Phospholipase</fullName>
    </submittedName>
</protein>
<dbReference type="CDD" id="cd00125">
    <property type="entry name" value="PLA2c"/>
    <property type="match status" value="1"/>
</dbReference>
<dbReference type="Gene3D" id="1.20.90.10">
    <property type="entry name" value="Phospholipase A2 domain"/>
    <property type="match status" value="1"/>
</dbReference>
<evidence type="ECO:0000256" key="8">
    <source>
        <dbReference type="SAM" id="SignalP"/>
    </source>
</evidence>
<evidence type="ECO:0000259" key="9">
    <source>
        <dbReference type="SMART" id="SM00085"/>
    </source>
</evidence>
<keyword evidence="5" id="KW-0106">Calcium</keyword>
<dbReference type="PANTHER" id="PTHR11716">
    <property type="entry name" value="PHOSPHOLIPASE A2 FAMILY MEMBER"/>
    <property type="match status" value="1"/>
</dbReference>
<feature type="binding site" evidence="5">
    <location>
        <position position="68"/>
    </location>
    <ligand>
        <name>Ca(2+)</name>
        <dbReference type="ChEBI" id="CHEBI:29108"/>
    </ligand>
</feature>
<feature type="chain" id="PRO_5029487894" evidence="8">
    <location>
        <begin position="21"/>
        <end position="138"/>
    </location>
</feature>
<feature type="disulfide bond" evidence="6">
    <location>
        <begin position="48"/>
        <end position="64"/>
    </location>
</feature>
<reference evidence="10 11" key="1">
    <citation type="submission" date="2019-09" db="EMBL/GenBank/DDBJ databases">
        <title>Bird 10,000 Genomes (B10K) Project - Family phase.</title>
        <authorList>
            <person name="Zhang G."/>
        </authorList>
    </citation>
    <scope>NUCLEOTIDE SEQUENCE [LARGE SCALE GENOMIC DNA]</scope>
    <source>
        <strain evidence="10">B10K-DU-001-61</strain>
        <tissue evidence="10">Muscle</tissue>
    </source>
</reference>
<dbReference type="FunFam" id="1.20.90.10:FF:000001">
    <property type="entry name" value="Basic phospholipase A2 homolog"/>
    <property type="match status" value="1"/>
</dbReference>
<dbReference type="GO" id="GO:0047498">
    <property type="term" value="F:calcium-dependent phospholipase A2 activity"/>
    <property type="evidence" value="ECO:0007669"/>
    <property type="project" value="TreeGrafter"/>
</dbReference>
<keyword evidence="5" id="KW-0479">Metal-binding</keyword>
<comment type="similarity">
    <text evidence="7">Belongs to the phospholipase A2 family.</text>
</comment>
<dbReference type="GO" id="GO:0042130">
    <property type="term" value="P:negative regulation of T cell proliferation"/>
    <property type="evidence" value="ECO:0007669"/>
    <property type="project" value="TreeGrafter"/>
</dbReference>
<keyword evidence="11" id="KW-1185">Reference proteome</keyword>
<sequence length="138" mass="15857">MNALLAFAVLVAWGLSPAHGSLWDLQKMLTKVTGKSALLYYSSYGCYCGLGGKGQPKDPSDRCCQLHDTCYESLQNHQCNAKLQRYWYGWHGGSPCCREGSWCSQLSCECDRSLALCLKRNRRSYNKRYRFYLKSWCR</sequence>
<dbReference type="GO" id="GO:0005543">
    <property type="term" value="F:phospholipid binding"/>
    <property type="evidence" value="ECO:0007669"/>
    <property type="project" value="TreeGrafter"/>
</dbReference>
<dbReference type="InterPro" id="IPR036444">
    <property type="entry name" value="PLipase_A2_dom_sf"/>
</dbReference>
<dbReference type="SMART" id="SM00085">
    <property type="entry name" value="PA2c"/>
    <property type="match status" value="1"/>
</dbReference>
<dbReference type="PRINTS" id="PR00389">
    <property type="entry name" value="PHPHLIPASEA2"/>
</dbReference>
<dbReference type="GO" id="GO:0005509">
    <property type="term" value="F:calcium ion binding"/>
    <property type="evidence" value="ECO:0007669"/>
    <property type="project" value="InterPro"/>
</dbReference>
<feature type="signal peptide" evidence="8">
    <location>
        <begin position="1"/>
        <end position="20"/>
    </location>
</feature>
<dbReference type="PANTHER" id="PTHR11716:SF9">
    <property type="entry name" value="PHOSPHOLIPASE A2, MEMBRANE ASSOCIATED"/>
    <property type="match status" value="1"/>
</dbReference>
<feature type="disulfide bond" evidence="6">
    <location>
        <begin position="79"/>
        <end position="103"/>
    </location>
</feature>
<evidence type="ECO:0000256" key="4">
    <source>
        <dbReference type="PIRSR" id="PIRSR601211-1"/>
    </source>
</evidence>
<dbReference type="InterPro" id="IPR016090">
    <property type="entry name" value="PLA2-like_dom"/>
</dbReference>
<dbReference type="EMBL" id="VWZY01013315">
    <property type="protein sequence ID" value="NXI60444.1"/>
    <property type="molecule type" value="Genomic_DNA"/>
</dbReference>
<feature type="domain" description="Phospholipase A2-like central" evidence="9">
    <location>
        <begin position="21"/>
        <end position="138"/>
    </location>
</feature>
<comment type="cofactor">
    <cofactor evidence="5">
        <name>Ca(2+)</name>
        <dbReference type="ChEBI" id="CHEBI:29108"/>
    </cofactor>
    <text evidence="5">Binds 1 Ca(2+) ion per subunit.</text>
</comment>
<dbReference type="GO" id="GO:0006644">
    <property type="term" value="P:phospholipid metabolic process"/>
    <property type="evidence" value="ECO:0007669"/>
    <property type="project" value="InterPro"/>
</dbReference>
<feature type="binding site" evidence="5">
    <location>
        <position position="49"/>
    </location>
    <ligand>
        <name>Ca(2+)</name>
        <dbReference type="ChEBI" id="CHEBI:29108"/>
    </ligand>
</feature>
<keyword evidence="3 6" id="KW-1015">Disulfide bond</keyword>
<accession>A0A7K9UI15</accession>
<comment type="caution">
    <text evidence="10">The sequence shown here is derived from an EMBL/GenBank/DDBJ whole genome shotgun (WGS) entry which is preliminary data.</text>
</comment>
<keyword evidence="2" id="KW-0964">Secreted</keyword>
<dbReference type="InterPro" id="IPR001211">
    <property type="entry name" value="PLA2"/>
</dbReference>
<feature type="active site" evidence="4">
    <location>
        <position position="67"/>
    </location>
</feature>
<evidence type="ECO:0000313" key="11">
    <source>
        <dbReference type="Proteomes" id="UP000579406"/>
    </source>
</evidence>
<feature type="disulfide bond" evidence="6">
    <location>
        <begin position="63"/>
        <end position="117"/>
    </location>
</feature>
<dbReference type="GO" id="GO:0016042">
    <property type="term" value="P:lipid catabolic process"/>
    <property type="evidence" value="ECO:0007669"/>
    <property type="project" value="InterPro"/>
</dbReference>